<organism evidence="3 4">
    <name type="scientific">Pseudomonas syringae pv. syringae</name>
    <dbReference type="NCBI Taxonomy" id="321"/>
    <lineage>
        <taxon>Bacteria</taxon>
        <taxon>Pseudomonadati</taxon>
        <taxon>Pseudomonadota</taxon>
        <taxon>Gammaproteobacteria</taxon>
        <taxon>Pseudomonadales</taxon>
        <taxon>Pseudomonadaceae</taxon>
        <taxon>Pseudomonas</taxon>
        <taxon>Pseudomonas syringae</taxon>
    </lineage>
</organism>
<feature type="compositionally biased region" description="Gly residues" evidence="1">
    <location>
        <begin position="243"/>
        <end position="259"/>
    </location>
</feature>
<gene>
    <name evidence="3" type="ORF">KDL27_24885</name>
</gene>
<feature type="domain" description="DNA circulation N-terminal" evidence="2">
    <location>
        <begin position="8"/>
        <end position="94"/>
    </location>
</feature>
<dbReference type="Pfam" id="PF07157">
    <property type="entry name" value="DNA_circ_N"/>
    <property type="match status" value="1"/>
</dbReference>
<evidence type="ECO:0000313" key="4">
    <source>
        <dbReference type="Proteomes" id="UP001220207"/>
    </source>
</evidence>
<feature type="compositionally biased region" description="Low complexity" evidence="1">
    <location>
        <begin position="228"/>
        <end position="242"/>
    </location>
</feature>
<evidence type="ECO:0000259" key="2">
    <source>
        <dbReference type="Pfam" id="PF07157"/>
    </source>
</evidence>
<feature type="compositionally biased region" description="Low complexity" evidence="1">
    <location>
        <begin position="260"/>
        <end position="282"/>
    </location>
</feature>
<feature type="region of interest" description="Disordered" evidence="1">
    <location>
        <begin position="224"/>
        <end position="282"/>
    </location>
</feature>
<dbReference type="RefSeq" id="WP_065087997.1">
    <property type="nucleotide sequence ID" value="NZ_JAGSOW010000021.1"/>
</dbReference>
<name>A0AB35K033_PSESY</name>
<protein>
    <submittedName>
        <fullName evidence="3">DNA circularization N-terminal domain-containing protein</fullName>
    </submittedName>
</protein>
<dbReference type="Proteomes" id="UP001220207">
    <property type="component" value="Unassembled WGS sequence"/>
</dbReference>
<evidence type="ECO:0000256" key="1">
    <source>
        <dbReference type="SAM" id="MobiDB-lite"/>
    </source>
</evidence>
<proteinExistence type="predicted"/>
<sequence>MSTWRDSLLPASFRGVGFFIEKAVVPAGRKGQLHEFPQRDEPYFESLGKQSKVHTLTGFIVGPDCFEQRDRLLQALEQEGAGELVHPWLGRVQVQVGECGVTHNLSEGGLVRLDLKFYPANPLKFPVSTLNTRRQLLGASESLLDSALRRYRSVMATVDAVRINIQALRSALSGVFATIQRQFTPFMTIYSDVTALVHSLVNAPLTVSTLFTTFFASFDGDSRRARRANGTSSIGGASTGTNAGSGSGSSTGGGSGSGSASGSNGTAASSAAARSGSNGGVSSVETVDYRSVISEATQQAEAVSGINLVSQSSGLDTGVTAQAAANLVQDALLVKVAKIVASMPVATTVTPLTVVPSLDQQVTQALQRVDVPVADDVIELRDTLSSAIWEASLKADPEHYLALNTLRQALIRHLNAVAASGVRLVDMKVSESLPALVLAYRRFGDASRAQEMVQRNRLAHPGFVPPGTLKIAQE</sequence>
<evidence type="ECO:0000313" key="3">
    <source>
        <dbReference type="EMBL" id="MDC3739025.1"/>
    </source>
</evidence>
<reference evidence="3" key="1">
    <citation type="submission" date="2021-04" db="EMBL/GenBank/DDBJ databases">
        <title>Genome Sequence and Comparative Genome Analysis of Pseudomonas syringae pv. syringae strains EC33 and LMG5496 isolated from Citrus plants from Tunisia and Greece.</title>
        <authorList>
            <person name="Abdellatif E."/>
            <person name="Baeyen S."/>
        </authorList>
    </citation>
    <scope>NUCLEOTIDE SEQUENCE</scope>
    <source>
        <strain evidence="3">LMG 5496</strain>
    </source>
</reference>
<accession>A0AB35K033</accession>
<dbReference type="InterPro" id="IPR009826">
    <property type="entry name" value="DNA_circ_N"/>
</dbReference>
<comment type="caution">
    <text evidence="3">The sequence shown here is derived from an EMBL/GenBank/DDBJ whole genome shotgun (WGS) entry which is preliminary data.</text>
</comment>
<dbReference type="EMBL" id="JAGSOW010000021">
    <property type="protein sequence ID" value="MDC3739025.1"/>
    <property type="molecule type" value="Genomic_DNA"/>
</dbReference>
<dbReference type="AlphaFoldDB" id="A0AB35K033"/>